<gene>
    <name evidence="2" type="ORF">SAMN05216259_104391</name>
</gene>
<reference evidence="2 3" key="1">
    <citation type="submission" date="2016-10" db="EMBL/GenBank/DDBJ databases">
        <authorList>
            <person name="de Groot N.N."/>
        </authorList>
    </citation>
    <scope>NUCLEOTIDE SEQUENCE [LARGE SCALE GENOMIC DNA]</scope>
    <source>
        <strain evidence="2 3">CGMCC 4.2022</strain>
    </source>
</reference>
<dbReference type="OrthoDB" id="5519961at2"/>
<evidence type="ECO:0000313" key="2">
    <source>
        <dbReference type="EMBL" id="SDN51901.1"/>
    </source>
</evidence>
<evidence type="ECO:0008006" key="4">
    <source>
        <dbReference type="Google" id="ProtNLM"/>
    </source>
</evidence>
<keyword evidence="3" id="KW-1185">Reference proteome</keyword>
<dbReference type="Proteomes" id="UP000199341">
    <property type="component" value="Unassembled WGS sequence"/>
</dbReference>
<dbReference type="Pfam" id="PF11387">
    <property type="entry name" value="DUF2795"/>
    <property type="match status" value="1"/>
</dbReference>
<feature type="region of interest" description="Disordered" evidence="1">
    <location>
        <begin position="1"/>
        <end position="64"/>
    </location>
</feature>
<dbReference type="EMBL" id="FNIE01000004">
    <property type="protein sequence ID" value="SDN51901.1"/>
    <property type="molecule type" value="Genomic_DNA"/>
</dbReference>
<name>A0A1H0C200_9ACTN</name>
<dbReference type="InterPro" id="IPR021527">
    <property type="entry name" value="DUF2795"/>
</dbReference>
<sequence length="133" mass="14350">MTDQGTNKTGFARDDELKREMQGELKASRAVRVEEEMEPQPSGEDQPLAESAPAAAVPAGMTPEGVSLRSDLARHLDRSVYPARRGALLAALHRHQAPDALVDRVSALPSDEVFPNVQAVVQALGYGVEKPRP</sequence>
<organism evidence="2 3">
    <name type="scientific">Actinacidiphila guanduensis</name>
    <dbReference type="NCBI Taxonomy" id="310781"/>
    <lineage>
        <taxon>Bacteria</taxon>
        <taxon>Bacillati</taxon>
        <taxon>Actinomycetota</taxon>
        <taxon>Actinomycetes</taxon>
        <taxon>Kitasatosporales</taxon>
        <taxon>Streptomycetaceae</taxon>
        <taxon>Actinacidiphila</taxon>
    </lineage>
</organism>
<feature type="compositionally biased region" description="Low complexity" evidence="1">
    <location>
        <begin position="48"/>
        <end position="63"/>
    </location>
</feature>
<dbReference type="AlphaFoldDB" id="A0A1H0C200"/>
<proteinExistence type="predicted"/>
<evidence type="ECO:0000256" key="1">
    <source>
        <dbReference type="SAM" id="MobiDB-lite"/>
    </source>
</evidence>
<feature type="compositionally biased region" description="Basic and acidic residues" evidence="1">
    <location>
        <begin position="11"/>
        <end position="34"/>
    </location>
</feature>
<dbReference type="STRING" id="310781.SAMN05216259_104391"/>
<accession>A0A1H0C200</accession>
<protein>
    <recommendedName>
        <fullName evidence="4">DUF2795 domain-containing protein</fullName>
    </recommendedName>
</protein>
<evidence type="ECO:0000313" key="3">
    <source>
        <dbReference type="Proteomes" id="UP000199341"/>
    </source>
</evidence>
<dbReference type="RefSeq" id="WP_093784146.1">
    <property type="nucleotide sequence ID" value="NZ_FNIE01000004.1"/>
</dbReference>